<name>A0ABP0N0K4_9DINO</name>
<dbReference type="InterPro" id="IPR027417">
    <property type="entry name" value="P-loop_NTPase"/>
</dbReference>
<reference evidence="1 2" key="1">
    <citation type="submission" date="2024-02" db="EMBL/GenBank/DDBJ databases">
        <authorList>
            <person name="Chen Y."/>
            <person name="Shah S."/>
            <person name="Dougan E. K."/>
            <person name="Thang M."/>
            <person name="Chan C."/>
        </authorList>
    </citation>
    <scope>NUCLEOTIDE SEQUENCE [LARGE SCALE GENOMIC DNA]</scope>
</reference>
<dbReference type="Pfam" id="PF13245">
    <property type="entry name" value="AAA_19"/>
    <property type="match status" value="1"/>
</dbReference>
<dbReference type="Gene3D" id="3.40.50.300">
    <property type="entry name" value="P-loop containing nucleotide triphosphate hydrolases"/>
    <property type="match status" value="1"/>
</dbReference>
<evidence type="ECO:0008006" key="3">
    <source>
        <dbReference type="Google" id="ProtNLM"/>
    </source>
</evidence>
<dbReference type="SUPFAM" id="SSF52540">
    <property type="entry name" value="P-loop containing nucleoside triphosphate hydrolases"/>
    <property type="match status" value="1"/>
</dbReference>
<gene>
    <name evidence="1" type="ORF">SCF082_LOCUS30796</name>
</gene>
<organism evidence="1 2">
    <name type="scientific">Durusdinium trenchii</name>
    <dbReference type="NCBI Taxonomy" id="1381693"/>
    <lineage>
        <taxon>Eukaryota</taxon>
        <taxon>Sar</taxon>
        <taxon>Alveolata</taxon>
        <taxon>Dinophyceae</taxon>
        <taxon>Suessiales</taxon>
        <taxon>Symbiodiniaceae</taxon>
        <taxon>Durusdinium</taxon>
    </lineage>
</organism>
<sequence length="489" mass="55105">AVHLHGLVFAESIKHMKLHEKFSATVPAEGDPLRGLVLDGQTSRTGSGWPVFEGPSHYDAAMDKVKLHHSKEDKRLGVRGYSPEILDVLKCHQDAQIERGTGLMLKYAATYLPKFSDGPGKELMDDSSSGYGAARRALFTFHPGEPEMWMLLANQSFPMFLMGGTMQPIIAPHPGMEQPPAYVALYEQATWRGEMTLLEYLRRVNNKGNILEHIRKAHKKDTRGLSLESFAIRYETFGEKVIAAEMVSMLNDKYYGQWMALNVPFETLSGLLVQDVVNKVPDHVKFLACALHWAPHVWRNEQAIREHMALRAHKESLVNTVVQMIKTQEFFIQLHLNGHLERETRVRPAARVMPSYFEDAESGLRLTPEQKRVADNIDQRVDQALAIRDAADEQEMERLLGLAEEHGSMVAVSGQPGTGKTAVVDLCVKRAQRLQARILLAMPTGVQRSRMKQRHPEVDLDTCHGAFLFHKPLVEAMGIMMCYDLIVVD</sequence>
<dbReference type="Proteomes" id="UP001642464">
    <property type="component" value="Unassembled WGS sequence"/>
</dbReference>
<feature type="non-terminal residue" evidence="1">
    <location>
        <position position="489"/>
    </location>
</feature>
<feature type="non-terminal residue" evidence="1">
    <location>
        <position position="1"/>
    </location>
</feature>
<evidence type="ECO:0000313" key="1">
    <source>
        <dbReference type="EMBL" id="CAK9057325.1"/>
    </source>
</evidence>
<comment type="caution">
    <text evidence="1">The sequence shown here is derived from an EMBL/GenBank/DDBJ whole genome shotgun (WGS) entry which is preliminary data.</text>
</comment>
<accession>A0ABP0N0K4</accession>
<evidence type="ECO:0000313" key="2">
    <source>
        <dbReference type="Proteomes" id="UP001642464"/>
    </source>
</evidence>
<keyword evidence="2" id="KW-1185">Reference proteome</keyword>
<protein>
    <recommendedName>
        <fullName evidence="3">DNA helicase</fullName>
    </recommendedName>
</protein>
<proteinExistence type="predicted"/>
<dbReference type="EMBL" id="CAXAMM010025644">
    <property type="protein sequence ID" value="CAK9057325.1"/>
    <property type="molecule type" value="Genomic_DNA"/>
</dbReference>